<feature type="transmembrane region" description="Helical" evidence="2">
    <location>
        <begin position="6"/>
        <end position="27"/>
    </location>
</feature>
<name>A0ABQ2Y4T4_9ACTN</name>
<feature type="region of interest" description="Disordered" evidence="1">
    <location>
        <begin position="64"/>
        <end position="126"/>
    </location>
</feature>
<keyword evidence="2" id="KW-0472">Membrane</keyword>
<keyword evidence="2" id="KW-1133">Transmembrane helix</keyword>
<evidence type="ECO:0000256" key="2">
    <source>
        <dbReference type="SAM" id="Phobius"/>
    </source>
</evidence>
<keyword evidence="2" id="KW-0812">Transmembrane</keyword>
<evidence type="ECO:0008006" key="5">
    <source>
        <dbReference type="Google" id="ProtNLM"/>
    </source>
</evidence>
<evidence type="ECO:0000313" key="3">
    <source>
        <dbReference type="EMBL" id="GGX63759.1"/>
    </source>
</evidence>
<feature type="transmembrane region" description="Helical" evidence="2">
    <location>
        <begin position="39"/>
        <end position="59"/>
    </location>
</feature>
<reference evidence="4" key="1">
    <citation type="journal article" date="2019" name="Int. J. Syst. Evol. Microbiol.">
        <title>The Global Catalogue of Microorganisms (GCM) 10K type strain sequencing project: providing services to taxonomists for standard genome sequencing and annotation.</title>
        <authorList>
            <consortium name="The Broad Institute Genomics Platform"/>
            <consortium name="The Broad Institute Genome Sequencing Center for Infectious Disease"/>
            <person name="Wu L."/>
            <person name="Ma J."/>
        </authorList>
    </citation>
    <scope>NUCLEOTIDE SEQUENCE [LARGE SCALE GENOMIC DNA]</scope>
    <source>
        <strain evidence="4">JCM 4586</strain>
    </source>
</reference>
<protein>
    <recommendedName>
        <fullName evidence="5">Serine/threonine protein kinase</fullName>
    </recommendedName>
</protein>
<dbReference type="EMBL" id="BMUT01000001">
    <property type="protein sequence ID" value="GGX63759.1"/>
    <property type="molecule type" value="Genomic_DNA"/>
</dbReference>
<gene>
    <name evidence="3" type="ORF">GCM10010324_05680</name>
</gene>
<keyword evidence="4" id="KW-1185">Reference proteome</keyword>
<feature type="compositionally biased region" description="Low complexity" evidence="1">
    <location>
        <begin position="72"/>
        <end position="91"/>
    </location>
</feature>
<proteinExistence type="predicted"/>
<dbReference type="Proteomes" id="UP000659223">
    <property type="component" value="Unassembled WGS sequence"/>
</dbReference>
<evidence type="ECO:0000313" key="4">
    <source>
        <dbReference type="Proteomes" id="UP000659223"/>
    </source>
</evidence>
<feature type="compositionally biased region" description="Pro residues" evidence="1">
    <location>
        <begin position="92"/>
        <end position="123"/>
    </location>
</feature>
<sequence length="274" mass="27849">MPTSASIILFVFGGLMVLISLLGSGFSVREISFPRISPVIRSTAALLGAVLVVTSIVLLTNGNSGEGPPGPVVVTTQPSSSAPSSQPSSQPSAPPSAPPSSAPVVPPTSAPVVPPTTPAPGPARTPATAALLDRVPDAIRPSCSDGDMSRFPPSVTAVVACTPPGGFPVIYAQFVDNISMSGGFDRLLSGGEITHNACDPSVPLGGRQKYKVGGKTVGDLACYETSDGDVYLTWSSEDLNIVAEAHAPFASYGRLCAWWVTAGPLHGRDTGTAA</sequence>
<accession>A0ABQ2Y4T4</accession>
<organism evidence="3 4">
    <name type="scientific">Streptomyces hiroshimensis</name>
    <dbReference type="NCBI Taxonomy" id="66424"/>
    <lineage>
        <taxon>Bacteria</taxon>
        <taxon>Bacillati</taxon>
        <taxon>Actinomycetota</taxon>
        <taxon>Actinomycetes</taxon>
        <taxon>Kitasatosporales</taxon>
        <taxon>Streptomycetaceae</taxon>
        <taxon>Streptomyces</taxon>
    </lineage>
</organism>
<comment type="caution">
    <text evidence="3">The sequence shown here is derived from an EMBL/GenBank/DDBJ whole genome shotgun (WGS) entry which is preliminary data.</text>
</comment>
<evidence type="ECO:0000256" key="1">
    <source>
        <dbReference type="SAM" id="MobiDB-lite"/>
    </source>
</evidence>